<keyword evidence="2" id="KW-1185">Reference proteome</keyword>
<evidence type="ECO:0000313" key="2">
    <source>
        <dbReference type="Proteomes" id="UP001221142"/>
    </source>
</evidence>
<dbReference type="AlphaFoldDB" id="A0AAD7FA27"/>
<organism evidence="1 2">
    <name type="scientific">Roridomyces roridus</name>
    <dbReference type="NCBI Taxonomy" id="1738132"/>
    <lineage>
        <taxon>Eukaryota</taxon>
        <taxon>Fungi</taxon>
        <taxon>Dikarya</taxon>
        <taxon>Basidiomycota</taxon>
        <taxon>Agaricomycotina</taxon>
        <taxon>Agaricomycetes</taxon>
        <taxon>Agaricomycetidae</taxon>
        <taxon>Agaricales</taxon>
        <taxon>Marasmiineae</taxon>
        <taxon>Mycenaceae</taxon>
        <taxon>Roridomyces</taxon>
    </lineage>
</organism>
<sequence length="272" mass="29224">MAPSPEAPHKTGGIALQLEAHNGLTRSLLIASPLSPSPPLLDVCIGFPHPLFTTSPLRCRPPLLDTHRRGPFPLVFDCSSASPPPRLAAVFPTRHPIHANHAAILQYIHSPRATSSPRLVNSDSSSVKTPVSLRARWMDPASTERLGRLNPVAPVSSLRPCLASFHSRSCPPLGSSPFTLGSCARQDGIQRVSNLVDTTACEMDGRSCDGYTWVQNISIPVAPVSPLRTCLASVRYDDDNSHLRHDTNSSTSRTPATGTDAPLLAQCLCWVV</sequence>
<evidence type="ECO:0000313" key="1">
    <source>
        <dbReference type="EMBL" id="KAJ7611594.1"/>
    </source>
</evidence>
<name>A0AAD7FA27_9AGAR</name>
<gene>
    <name evidence="1" type="ORF">FB45DRAFT_1065643</name>
</gene>
<proteinExistence type="predicted"/>
<reference evidence="1" key="1">
    <citation type="submission" date="2023-03" db="EMBL/GenBank/DDBJ databases">
        <title>Massive genome expansion in bonnet fungi (Mycena s.s.) driven by repeated elements and novel gene families across ecological guilds.</title>
        <authorList>
            <consortium name="Lawrence Berkeley National Laboratory"/>
            <person name="Harder C.B."/>
            <person name="Miyauchi S."/>
            <person name="Viragh M."/>
            <person name="Kuo A."/>
            <person name="Thoen E."/>
            <person name="Andreopoulos B."/>
            <person name="Lu D."/>
            <person name="Skrede I."/>
            <person name="Drula E."/>
            <person name="Henrissat B."/>
            <person name="Morin E."/>
            <person name="Kohler A."/>
            <person name="Barry K."/>
            <person name="LaButti K."/>
            <person name="Morin E."/>
            <person name="Salamov A."/>
            <person name="Lipzen A."/>
            <person name="Mereny Z."/>
            <person name="Hegedus B."/>
            <person name="Baldrian P."/>
            <person name="Stursova M."/>
            <person name="Weitz H."/>
            <person name="Taylor A."/>
            <person name="Grigoriev I.V."/>
            <person name="Nagy L.G."/>
            <person name="Martin F."/>
            <person name="Kauserud H."/>
        </authorList>
    </citation>
    <scope>NUCLEOTIDE SEQUENCE</scope>
    <source>
        <strain evidence="1">9284</strain>
    </source>
</reference>
<dbReference type="EMBL" id="JARKIF010000032">
    <property type="protein sequence ID" value="KAJ7611594.1"/>
    <property type="molecule type" value="Genomic_DNA"/>
</dbReference>
<protein>
    <submittedName>
        <fullName evidence="1">Uncharacterized protein</fullName>
    </submittedName>
</protein>
<comment type="caution">
    <text evidence="1">The sequence shown here is derived from an EMBL/GenBank/DDBJ whole genome shotgun (WGS) entry which is preliminary data.</text>
</comment>
<dbReference type="Proteomes" id="UP001221142">
    <property type="component" value="Unassembled WGS sequence"/>
</dbReference>
<accession>A0AAD7FA27</accession>